<accession>A0A813HMX9</accession>
<sequence length="100" mass="11005">MVSRKLRASTAHIARLGSSRSTGAVLIPAIQGLSGFRPFYSALLALKLLLEGWQTKKQQGRRFGADLPMPRLLGGYFCCTATECVAISRIMAHEVERLRT</sequence>
<protein>
    <submittedName>
        <fullName evidence="1">Uncharacterized protein</fullName>
    </submittedName>
</protein>
<dbReference type="AlphaFoldDB" id="A0A813HMX9"/>
<dbReference type="EMBL" id="CAJNNV010032076">
    <property type="protein sequence ID" value="CAE8638820.1"/>
    <property type="molecule type" value="Genomic_DNA"/>
</dbReference>
<organism evidence="1 2">
    <name type="scientific">Polarella glacialis</name>
    <name type="common">Dinoflagellate</name>
    <dbReference type="NCBI Taxonomy" id="89957"/>
    <lineage>
        <taxon>Eukaryota</taxon>
        <taxon>Sar</taxon>
        <taxon>Alveolata</taxon>
        <taxon>Dinophyceae</taxon>
        <taxon>Suessiales</taxon>
        <taxon>Suessiaceae</taxon>
        <taxon>Polarella</taxon>
    </lineage>
</organism>
<evidence type="ECO:0000313" key="1">
    <source>
        <dbReference type="EMBL" id="CAE8638820.1"/>
    </source>
</evidence>
<evidence type="ECO:0000313" key="2">
    <source>
        <dbReference type="Proteomes" id="UP000654075"/>
    </source>
</evidence>
<gene>
    <name evidence="1" type="ORF">PGLA1383_LOCUS53936</name>
</gene>
<comment type="caution">
    <text evidence="1">The sequence shown here is derived from an EMBL/GenBank/DDBJ whole genome shotgun (WGS) entry which is preliminary data.</text>
</comment>
<reference evidence="1" key="1">
    <citation type="submission" date="2021-02" db="EMBL/GenBank/DDBJ databases">
        <authorList>
            <person name="Dougan E. K."/>
            <person name="Rhodes N."/>
            <person name="Thang M."/>
            <person name="Chan C."/>
        </authorList>
    </citation>
    <scope>NUCLEOTIDE SEQUENCE</scope>
</reference>
<keyword evidence="2" id="KW-1185">Reference proteome</keyword>
<proteinExistence type="predicted"/>
<name>A0A813HMX9_POLGL</name>
<dbReference type="Proteomes" id="UP000654075">
    <property type="component" value="Unassembled WGS sequence"/>
</dbReference>